<organism evidence="4 5">
    <name type="scientific">Pectinatus brassicae</name>
    <dbReference type="NCBI Taxonomy" id="862415"/>
    <lineage>
        <taxon>Bacteria</taxon>
        <taxon>Bacillati</taxon>
        <taxon>Bacillota</taxon>
        <taxon>Negativicutes</taxon>
        <taxon>Selenomonadales</taxon>
        <taxon>Selenomonadaceae</taxon>
        <taxon>Pectinatus</taxon>
    </lineage>
</organism>
<evidence type="ECO:0000256" key="3">
    <source>
        <dbReference type="SAM" id="Phobius"/>
    </source>
</evidence>
<comment type="subcellular location">
    <subcellularLocation>
        <location evidence="2">Cell membrane</location>
        <topology evidence="2">Multi-pass membrane protein</topology>
    </subcellularLocation>
</comment>
<dbReference type="GO" id="GO:0005886">
    <property type="term" value="C:plasma membrane"/>
    <property type="evidence" value="ECO:0007669"/>
    <property type="project" value="UniProtKB-SubCell"/>
</dbReference>
<dbReference type="PANTHER" id="PTHR34295">
    <property type="entry name" value="BIOTIN TRANSPORTER BIOY"/>
    <property type="match status" value="1"/>
</dbReference>
<feature type="transmembrane region" description="Helical" evidence="3">
    <location>
        <begin position="59"/>
        <end position="76"/>
    </location>
</feature>
<gene>
    <name evidence="4" type="ORF">HNR32_002121</name>
</gene>
<feature type="transmembrane region" description="Helical" evidence="3">
    <location>
        <begin position="150"/>
        <end position="175"/>
    </location>
</feature>
<dbReference type="AlphaFoldDB" id="A0A840UIM0"/>
<feature type="transmembrane region" description="Helical" evidence="3">
    <location>
        <begin position="88"/>
        <end position="106"/>
    </location>
</feature>
<keyword evidence="3" id="KW-0812">Transmembrane</keyword>
<feature type="transmembrane region" description="Helical" evidence="3">
    <location>
        <begin position="12"/>
        <end position="29"/>
    </location>
</feature>
<dbReference type="Proteomes" id="UP000559117">
    <property type="component" value="Unassembled WGS sequence"/>
</dbReference>
<sequence length="187" mass="20024">MLSTKEKISPRNLVLCGLFTALIAIGAFIRIPVPVVPFTLQFLFTMLAGILLGGRYGAISVAIYVSLGLMGLPVFTEGGGPGYIFQPTFGYLIGFIIASGVTGSIINKTTIPSYKRLLSANFIGLIIVYAFGLIYCYLISNFYLGKAVSAWVVFLYGFILAVPGDIVLCIIAAVIGKKILPIINSNK</sequence>
<accession>A0A840UIM0</accession>
<evidence type="ECO:0000313" key="4">
    <source>
        <dbReference type="EMBL" id="MBB5336966.1"/>
    </source>
</evidence>
<name>A0A840UIM0_9FIRM</name>
<feature type="transmembrane region" description="Helical" evidence="3">
    <location>
        <begin position="35"/>
        <end position="52"/>
    </location>
</feature>
<dbReference type="Gene3D" id="1.10.1760.20">
    <property type="match status" value="1"/>
</dbReference>
<keyword evidence="2" id="KW-0813">Transport</keyword>
<feature type="transmembrane region" description="Helical" evidence="3">
    <location>
        <begin position="118"/>
        <end position="144"/>
    </location>
</feature>
<evidence type="ECO:0000256" key="1">
    <source>
        <dbReference type="ARBA" id="ARBA00010692"/>
    </source>
</evidence>
<dbReference type="GO" id="GO:0015225">
    <property type="term" value="F:biotin transmembrane transporter activity"/>
    <property type="evidence" value="ECO:0007669"/>
    <property type="project" value="UniProtKB-UniRule"/>
</dbReference>
<comment type="similarity">
    <text evidence="1 2">Belongs to the BioY family.</text>
</comment>
<keyword evidence="3" id="KW-1133">Transmembrane helix</keyword>
<proteinExistence type="inferred from homology"/>
<keyword evidence="2" id="KW-1003">Cell membrane</keyword>
<dbReference type="PIRSF" id="PIRSF016661">
    <property type="entry name" value="BioY"/>
    <property type="match status" value="1"/>
</dbReference>
<dbReference type="RefSeq" id="WP_183862383.1">
    <property type="nucleotide sequence ID" value="NZ_JACHFH010000029.1"/>
</dbReference>
<comment type="caution">
    <text evidence="4">The sequence shown here is derived from an EMBL/GenBank/DDBJ whole genome shotgun (WGS) entry which is preliminary data.</text>
</comment>
<evidence type="ECO:0000313" key="5">
    <source>
        <dbReference type="Proteomes" id="UP000559117"/>
    </source>
</evidence>
<keyword evidence="2 3" id="KW-0472">Membrane</keyword>
<dbReference type="Pfam" id="PF02632">
    <property type="entry name" value="BioY"/>
    <property type="match status" value="1"/>
</dbReference>
<dbReference type="InterPro" id="IPR003784">
    <property type="entry name" value="BioY"/>
</dbReference>
<reference evidence="4 5" key="1">
    <citation type="submission" date="2020-08" db="EMBL/GenBank/DDBJ databases">
        <title>Genomic Encyclopedia of Type Strains, Phase IV (KMG-IV): sequencing the most valuable type-strain genomes for metagenomic binning, comparative biology and taxonomic classification.</title>
        <authorList>
            <person name="Goeker M."/>
        </authorList>
    </citation>
    <scope>NUCLEOTIDE SEQUENCE [LARGE SCALE GENOMIC DNA]</scope>
    <source>
        <strain evidence="4 5">DSM 24661</strain>
    </source>
</reference>
<evidence type="ECO:0000256" key="2">
    <source>
        <dbReference type="PIRNR" id="PIRNR016661"/>
    </source>
</evidence>
<protein>
    <recommendedName>
        <fullName evidence="2">Biotin transporter</fullName>
    </recommendedName>
</protein>
<dbReference type="PANTHER" id="PTHR34295:SF1">
    <property type="entry name" value="BIOTIN TRANSPORTER BIOY"/>
    <property type="match status" value="1"/>
</dbReference>
<dbReference type="EMBL" id="JACHFH010000029">
    <property type="protein sequence ID" value="MBB5336966.1"/>
    <property type="molecule type" value="Genomic_DNA"/>
</dbReference>
<keyword evidence="5" id="KW-1185">Reference proteome</keyword>